<name>A0A8J3FD05_9BACI</name>
<keyword evidence="1" id="KW-1133">Transmembrane helix</keyword>
<dbReference type="RefSeq" id="WP_054671649.1">
    <property type="nucleotide sequence ID" value="NZ_BMOF01000005.1"/>
</dbReference>
<organism evidence="2 3">
    <name type="scientific">Calditerricola satsumensis</name>
    <dbReference type="NCBI Taxonomy" id="373054"/>
    <lineage>
        <taxon>Bacteria</taxon>
        <taxon>Bacillati</taxon>
        <taxon>Bacillota</taxon>
        <taxon>Bacilli</taxon>
        <taxon>Bacillales</taxon>
        <taxon>Bacillaceae</taxon>
        <taxon>Calditerricola</taxon>
    </lineage>
</organism>
<dbReference type="InterPro" id="IPR025918">
    <property type="entry name" value="YIEGIA"/>
</dbReference>
<evidence type="ECO:0000313" key="2">
    <source>
        <dbReference type="EMBL" id="GGJ94052.1"/>
    </source>
</evidence>
<reference evidence="2" key="1">
    <citation type="journal article" date="2014" name="Int. J. Syst. Evol. Microbiol.">
        <title>Complete genome sequence of Corynebacterium casei LMG S-19264T (=DSM 44701T), isolated from a smear-ripened cheese.</title>
        <authorList>
            <consortium name="US DOE Joint Genome Institute (JGI-PGF)"/>
            <person name="Walter F."/>
            <person name="Albersmeier A."/>
            <person name="Kalinowski J."/>
            <person name="Ruckert C."/>
        </authorList>
    </citation>
    <scope>NUCLEOTIDE SEQUENCE</scope>
    <source>
        <strain evidence="2">JCM 14719</strain>
    </source>
</reference>
<evidence type="ECO:0000313" key="3">
    <source>
        <dbReference type="Proteomes" id="UP000637720"/>
    </source>
</evidence>
<dbReference type="Pfam" id="PF14045">
    <property type="entry name" value="YIEGIA"/>
    <property type="match status" value="1"/>
</dbReference>
<accession>A0A8J3FD05</accession>
<comment type="caution">
    <text evidence="2">The sequence shown here is derived from an EMBL/GenBank/DDBJ whole genome shotgun (WGS) entry which is preliminary data.</text>
</comment>
<gene>
    <name evidence="2" type="ORF">GCM10007043_04770</name>
</gene>
<dbReference type="Proteomes" id="UP000637720">
    <property type="component" value="Unassembled WGS sequence"/>
</dbReference>
<evidence type="ECO:0008006" key="4">
    <source>
        <dbReference type="Google" id="ProtNLM"/>
    </source>
</evidence>
<feature type="transmembrane region" description="Helical" evidence="1">
    <location>
        <begin position="38"/>
        <end position="59"/>
    </location>
</feature>
<evidence type="ECO:0000256" key="1">
    <source>
        <dbReference type="SAM" id="Phobius"/>
    </source>
</evidence>
<dbReference type="EMBL" id="BMOF01000005">
    <property type="protein sequence ID" value="GGJ94052.1"/>
    <property type="molecule type" value="Genomic_DNA"/>
</dbReference>
<keyword evidence="1" id="KW-0812">Transmembrane</keyword>
<proteinExistence type="predicted"/>
<feature type="transmembrane region" description="Helical" evidence="1">
    <location>
        <begin position="6"/>
        <end position="22"/>
    </location>
</feature>
<feature type="transmembrane region" description="Helical" evidence="1">
    <location>
        <begin position="115"/>
        <end position="146"/>
    </location>
</feature>
<reference evidence="2" key="2">
    <citation type="submission" date="2020-09" db="EMBL/GenBank/DDBJ databases">
        <authorList>
            <person name="Sun Q."/>
            <person name="Ohkuma M."/>
        </authorList>
    </citation>
    <scope>NUCLEOTIDE SEQUENCE</scope>
    <source>
        <strain evidence="2">JCM 14719</strain>
    </source>
</reference>
<protein>
    <recommendedName>
        <fullName evidence="4">YIEGIA protein</fullName>
    </recommendedName>
</protein>
<sequence length="297" mass="32369">MEAYLVAIILGTLVGFVARLHMLRTDYRQYPTYPHGRVIHLSLGLVAAGLGAVAVPALLEKEFTAITFLALAAQQFRDVRNMERNTLSQLDAMELVPRGPAYIEGIAMVFEGRNYLVILTAFVTSLATVYGGWPAGLLVAALMLALDHKLMAGKLIGHIADVREAPLRFEGPILHVGDTPIMNVGLAKNRETILRHGLGFVLTPHDDAAAVTLANSGQRQAILHDASVILGVHRDDGTPGLIPLARRNLDTGEVAVFILPQRRDPELARRVIERVPVLEGAVRLPQESSARRRGQRS</sequence>
<keyword evidence="3" id="KW-1185">Reference proteome</keyword>
<keyword evidence="1" id="KW-0472">Membrane</keyword>
<dbReference type="AlphaFoldDB" id="A0A8J3FD05"/>